<evidence type="ECO:0008006" key="4">
    <source>
        <dbReference type="Google" id="ProtNLM"/>
    </source>
</evidence>
<proteinExistence type="predicted"/>
<dbReference type="Proteomes" id="UP000319014">
    <property type="component" value="Unassembled WGS sequence"/>
</dbReference>
<sequence length="135" mass="14903">MINLIPRLALPLMLLTAGPTLAHTLPDPMEILSGRPAGADPHDPMTAIVAKADAGKPQAAEQEFDGLPAGAGAEETYYQCVACHSVQIIQQQRVTDHRWDELWRWMVEAQGMAEPDPETKELILAYLKQNFSSQR</sequence>
<evidence type="ECO:0000313" key="3">
    <source>
        <dbReference type="Proteomes" id="UP000319014"/>
    </source>
</evidence>
<dbReference type="GO" id="GO:0009055">
    <property type="term" value="F:electron transfer activity"/>
    <property type="evidence" value="ECO:0007669"/>
    <property type="project" value="InterPro"/>
</dbReference>
<keyword evidence="1" id="KW-0732">Signal</keyword>
<dbReference type="GO" id="GO:0020037">
    <property type="term" value="F:heme binding"/>
    <property type="evidence" value="ECO:0007669"/>
    <property type="project" value="InterPro"/>
</dbReference>
<protein>
    <recommendedName>
        <fullName evidence="4">Cytochrome c</fullName>
    </recommendedName>
</protein>
<feature type="signal peptide" evidence="1">
    <location>
        <begin position="1"/>
        <end position="22"/>
    </location>
</feature>
<dbReference type="SUPFAM" id="SSF46626">
    <property type="entry name" value="Cytochrome c"/>
    <property type="match status" value="1"/>
</dbReference>
<dbReference type="OrthoDB" id="9805828at2"/>
<evidence type="ECO:0000313" key="2">
    <source>
        <dbReference type="EMBL" id="SMO98444.1"/>
    </source>
</evidence>
<dbReference type="AlphaFoldDB" id="A0A521FQW2"/>
<reference evidence="2 3" key="1">
    <citation type="submission" date="2017-05" db="EMBL/GenBank/DDBJ databases">
        <authorList>
            <person name="Varghese N."/>
            <person name="Submissions S."/>
        </authorList>
    </citation>
    <scope>NUCLEOTIDE SEQUENCE [LARGE SCALE GENOMIC DNA]</scope>
    <source>
        <strain evidence="2 3">DSM 100094</strain>
    </source>
</reference>
<gene>
    <name evidence="2" type="ORF">SAMN06265221_13412</name>
</gene>
<name>A0A521FQW2_9RHOB</name>
<dbReference type="EMBL" id="FXTK01000034">
    <property type="protein sequence ID" value="SMO98444.1"/>
    <property type="molecule type" value="Genomic_DNA"/>
</dbReference>
<dbReference type="Gene3D" id="1.10.760.10">
    <property type="entry name" value="Cytochrome c-like domain"/>
    <property type="match status" value="1"/>
</dbReference>
<keyword evidence="3" id="KW-1185">Reference proteome</keyword>
<feature type="chain" id="PRO_5021950601" description="Cytochrome c" evidence="1">
    <location>
        <begin position="23"/>
        <end position="135"/>
    </location>
</feature>
<dbReference type="InterPro" id="IPR036909">
    <property type="entry name" value="Cyt_c-like_dom_sf"/>
</dbReference>
<dbReference type="RefSeq" id="WP_142664944.1">
    <property type="nucleotide sequence ID" value="NZ_FXTK01000034.1"/>
</dbReference>
<evidence type="ECO:0000256" key="1">
    <source>
        <dbReference type="SAM" id="SignalP"/>
    </source>
</evidence>
<accession>A0A521FQW2</accession>
<organism evidence="2 3">
    <name type="scientific">Paracoccus laeviglucosivorans</name>
    <dbReference type="NCBI Taxonomy" id="1197861"/>
    <lineage>
        <taxon>Bacteria</taxon>
        <taxon>Pseudomonadati</taxon>
        <taxon>Pseudomonadota</taxon>
        <taxon>Alphaproteobacteria</taxon>
        <taxon>Rhodobacterales</taxon>
        <taxon>Paracoccaceae</taxon>
        <taxon>Paracoccus</taxon>
    </lineage>
</organism>